<evidence type="ECO:0000313" key="1">
    <source>
        <dbReference type="EMBL" id="SEU36276.1"/>
    </source>
</evidence>
<keyword evidence="2" id="KW-1185">Reference proteome</keyword>
<dbReference type="EMBL" id="FOHX01000013">
    <property type="protein sequence ID" value="SEU36276.1"/>
    <property type="molecule type" value="Genomic_DNA"/>
</dbReference>
<accession>A0A1I0L9D3</accession>
<proteinExistence type="predicted"/>
<protein>
    <submittedName>
        <fullName evidence="1">Uncharacterized protein</fullName>
    </submittedName>
</protein>
<reference evidence="1 2" key="1">
    <citation type="submission" date="2016-10" db="EMBL/GenBank/DDBJ databases">
        <authorList>
            <person name="de Groot N.N."/>
        </authorList>
    </citation>
    <scope>NUCLEOTIDE SEQUENCE [LARGE SCALE GENOMIC DNA]</scope>
    <source>
        <strain evidence="1 2">CGMCC 4.5598</strain>
    </source>
</reference>
<dbReference type="STRING" id="568860.SAMN05421811_113175"/>
<organism evidence="1 2">
    <name type="scientific">Nonomuraea wenchangensis</name>
    <dbReference type="NCBI Taxonomy" id="568860"/>
    <lineage>
        <taxon>Bacteria</taxon>
        <taxon>Bacillati</taxon>
        <taxon>Actinomycetota</taxon>
        <taxon>Actinomycetes</taxon>
        <taxon>Streptosporangiales</taxon>
        <taxon>Streptosporangiaceae</taxon>
        <taxon>Nonomuraea</taxon>
    </lineage>
</organism>
<gene>
    <name evidence="1" type="ORF">SAMN05421811_113175</name>
</gene>
<dbReference type="AlphaFoldDB" id="A0A1I0L9D3"/>
<name>A0A1I0L9D3_9ACTN</name>
<dbReference type="Proteomes" id="UP000199361">
    <property type="component" value="Unassembled WGS sequence"/>
</dbReference>
<sequence length="753" mass="81833">MAIDGSSRIADLDHDAIRARAEVLPEAPARTMMAADRGIRRRTGNPMPDTIATGSPLSAVASAVDHDLPEPTSYRGRFLIPLNVPGDAWLRFHGISYWLDPVPVGDVGTGSLSLISEDGLELSCEVYDGTGRQINLFDQAPDRRNPGAKSLLMTLRETLPGDPPLDVPHFGRTLVEGTSLTLRVNYAGSGNVKDVVLRIEFGEQVALAMDRRRLCVRAALQPVTSTALRAADEARPQPRTPLIYLHGYEDPDTGAETIGGRLPPIALTRERITQAWQNARTSGFFDPAVFPNVAAGQDQAARAGVLQAVGDLDEAGVAERLLAGDRLVVYREATGTFTYRFVPAPVHCAPGLVLVEYYRLTSFPARYGAGRTVKTFSLLPGERTAIRISTYKRSSESLQKTSSILDATSNETEAEFARTINSEQSNQANASQSFEYRAEIEAQGQANWGWGSASARASAGVSGSTGSAREEFTKNLTNAVSQNTARASARREVQIDTSIDVKLEQGEESAVERTLENINVSRTLNFVFRQMNQEYVTLLHLVDVRVAFFNGHAESRDEVPLSELDRLLRDCLDPDHLDAVRTEVLAQLATITDHTGQIRDDLVEIVPADGDRLAHARVRPGITSSYTGPDGRTHTVPGVIVTAGEQVLRTDGVTVDAFLGEGDALDAYSTGLQQQAVRAKEAANQGAEIDNEARQAEAEQRRLAVRIVADNDRERAELYQRLFVRQQIVNQIDHAAVTALSDGDVAGRPDVLG</sequence>
<evidence type="ECO:0000313" key="2">
    <source>
        <dbReference type="Proteomes" id="UP000199361"/>
    </source>
</evidence>